<feature type="transmembrane region" description="Helical" evidence="4">
    <location>
        <begin position="228"/>
        <end position="251"/>
    </location>
</feature>
<keyword evidence="4" id="KW-1133">Transmembrane helix</keyword>
<dbReference type="InterPro" id="IPR032675">
    <property type="entry name" value="LRR_dom_sf"/>
</dbReference>
<dbReference type="PRINTS" id="PR00019">
    <property type="entry name" value="LEURICHRPT"/>
</dbReference>
<dbReference type="Gene3D" id="3.80.10.10">
    <property type="entry name" value="Ribonuclease Inhibitor"/>
    <property type="match status" value="1"/>
</dbReference>
<evidence type="ECO:0000313" key="5">
    <source>
        <dbReference type="EMBL" id="KAF9608336.1"/>
    </source>
</evidence>
<dbReference type="GO" id="GO:0012505">
    <property type="term" value="C:endomembrane system"/>
    <property type="evidence" value="ECO:0007669"/>
    <property type="project" value="UniProtKB-SubCell"/>
</dbReference>
<dbReference type="GO" id="GO:0005886">
    <property type="term" value="C:plasma membrane"/>
    <property type="evidence" value="ECO:0007669"/>
    <property type="project" value="UniProtKB-SubCell"/>
</dbReference>
<reference evidence="5 6" key="1">
    <citation type="submission" date="2020-10" db="EMBL/GenBank/DDBJ databases">
        <title>The Coptis chinensis genome and diversification of protoberbering-type alkaloids.</title>
        <authorList>
            <person name="Wang B."/>
            <person name="Shu S."/>
            <person name="Song C."/>
            <person name="Liu Y."/>
        </authorList>
    </citation>
    <scope>NUCLEOTIDE SEQUENCE [LARGE SCALE GENOMIC DNA]</scope>
    <source>
        <strain evidence="5">HL-2020</strain>
        <tissue evidence="5">Leaf</tissue>
    </source>
</reference>
<organism evidence="5 6">
    <name type="scientific">Coptis chinensis</name>
    <dbReference type="NCBI Taxonomy" id="261450"/>
    <lineage>
        <taxon>Eukaryota</taxon>
        <taxon>Viridiplantae</taxon>
        <taxon>Streptophyta</taxon>
        <taxon>Embryophyta</taxon>
        <taxon>Tracheophyta</taxon>
        <taxon>Spermatophyta</taxon>
        <taxon>Magnoliopsida</taxon>
        <taxon>Ranunculales</taxon>
        <taxon>Ranunculaceae</taxon>
        <taxon>Coptidoideae</taxon>
        <taxon>Coptis</taxon>
    </lineage>
</organism>
<keyword evidence="3" id="KW-0677">Repeat</keyword>
<dbReference type="Pfam" id="PF13855">
    <property type="entry name" value="LRR_8"/>
    <property type="match status" value="2"/>
</dbReference>
<keyword evidence="2" id="KW-0433">Leucine-rich repeat</keyword>
<evidence type="ECO:0000256" key="2">
    <source>
        <dbReference type="ARBA" id="ARBA00022614"/>
    </source>
</evidence>
<dbReference type="InterPro" id="IPR051502">
    <property type="entry name" value="RLP_Defense_Trigger"/>
</dbReference>
<dbReference type="EMBL" id="JADFTS010000004">
    <property type="protein sequence ID" value="KAF9608336.1"/>
    <property type="molecule type" value="Genomic_DNA"/>
</dbReference>
<dbReference type="SMART" id="SM00369">
    <property type="entry name" value="LRR_TYP"/>
    <property type="match status" value="3"/>
</dbReference>
<keyword evidence="4" id="KW-0812">Transmembrane</keyword>
<dbReference type="OrthoDB" id="676979at2759"/>
<name>A0A835M2I2_9MAGN</name>
<evidence type="ECO:0000313" key="6">
    <source>
        <dbReference type="Proteomes" id="UP000631114"/>
    </source>
</evidence>
<dbReference type="PANTHER" id="PTHR48062">
    <property type="entry name" value="RECEPTOR-LIKE PROTEIN 14"/>
    <property type="match status" value="1"/>
</dbReference>
<comment type="caution">
    <text evidence="5">The sequence shown here is derived from an EMBL/GenBank/DDBJ whole genome shotgun (WGS) entry which is preliminary data.</text>
</comment>
<dbReference type="Proteomes" id="UP000631114">
    <property type="component" value="Unassembled WGS sequence"/>
</dbReference>
<proteinExistence type="inferred from homology"/>
<evidence type="ECO:0000256" key="1">
    <source>
        <dbReference type="ARBA" id="ARBA00009592"/>
    </source>
</evidence>
<evidence type="ECO:0000256" key="4">
    <source>
        <dbReference type="SAM" id="Phobius"/>
    </source>
</evidence>
<protein>
    <submittedName>
        <fullName evidence="5">Uncharacterized protein</fullName>
    </submittedName>
</protein>
<dbReference type="InterPro" id="IPR003591">
    <property type="entry name" value="Leu-rich_rpt_typical-subtyp"/>
</dbReference>
<gene>
    <name evidence="5" type="ORF">IFM89_009271</name>
</gene>
<dbReference type="InterPro" id="IPR001611">
    <property type="entry name" value="Leu-rich_rpt"/>
</dbReference>
<dbReference type="PANTHER" id="PTHR48062:SF59">
    <property type="entry name" value="LEUCINE-RICH REPEAT-CONTAINING N-TERMINAL PLANT-TYPE DOMAIN-CONTAINING PROTEIN"/>
    <property type="match status" value="1"/>
</dbReference>
<dbReference type="SUPFAM" id="SSF52058">
    <property type="entry name" value="L domain-like"/>
    <property type="match status" value="1"/>
</dbReference>
<sequence>MPQWLSSCTKLQVLDLSWNRLSGMIPDLFRPLESLFYIDLSNNSFLGNIPGSLTGLRSLIVPYTPSGIPSINPPFYWTKNPPHALQHQMALQLSLSVVASLTGSIWPEFGNLRALHILDLKQNNLSGPTPDTLSSMKSLEVLDLSHNNLSGTIPPFVDQSRFSIAHNHFYGMVPSAGQFPTYPCSSFEGNVGLTNVYCDHSNIPIPAEFPTSEAKPKKHRMAIIDRRALGIGFATGFVPVVGICFMSVFVLPKTKKRSRRTRIRN</sequence>
<evidence type="ECO:0000256" key="3">
    <source>
        <dbReference type="ARBA" id="ARBA00022737"/>
    </source>
</evidence>
<accession>A0A835M2I2</accession>
<comment type="similarity">
    <text evidence="1">Belongs to the RLP family.</text>
</comment>
<dbReference type="PROSITE" id="PS51450">
    <property type="entry name" value="LRR"/>
    <property type="match status" value="1"/>
</dbReference>
<keyword evidence="6" id="KW-1185">Reference proteome</keyword>
<keyword evidence="4" id="KW-0472">Membrane</keyword>
<dbReference type="AlphaFoldDB" id="A0A835M2I2"/>